<protein>
    <submittedName>
        <fullName evidence="1">Uncharacterized protein</fullName>
    </submittedName>
</protein>
<reference evidence="1" key="1">
    <citation type="submission" date="2018-02" db="EMBL/GenBank/DDBJ databases">
        <title>Rhizophora mucronata_Transcriptome.</title>
        <authorList>
            <person name="Meera S.P."/>
            <person name="Sreeshan A."/>
            <person name="Augustine A."/>
        </authorList>
    </citation>
    <scope>NUCLEOTIDE SEQUENCE</scope>
    <source>
        <tissue evidence="1">Leaf</tissue>
    </source>
</reference>
<dbReference type="EMBL" id="GGEC01086949">
    <property type="protein sequence ID" value="MBX67433.1"/>
    <property type="molecule type" value="Transcribed_RNA"/>
</dbReference>
<sequence length="42" mass="5194">MVFLVKTKDTWRNNWKERILHNNFPIKPNKMKRGRQKAQNNI</sequence>
<proteinExistence type="predicted"/>
<name>A0A2P2QKE0_RHIMU</name>
<evidence type="ECO:0000313" key="1">
    <source>
        <dbReference type="EMBL" id="MBX67433.1"/>
    </source>
</evidence>
<accession>A0A2P2QKE0</accession>
<organism evidence="1">
    <name type="scientific">Rhizophora mucronata</name>
    <name type="common">Asiatic mangrove</name>
    <dbReference type="NCBI Taxonomy" id="61149"/>
    <lineage>
        <taxon>Eukaryota</taxon>
        <taxon>Viridiplantae</taxon>
        <taxon>Streptophyta</taxon>
        <taxon>Embryophyta</taxon>
        <taxon>Tracheophyta</taxon>
        <taxon>Spermatophyta</taxon>
        <taxon>Magnoliopsida</taxon>
        <taxon>eudicotyledons</taxon>
        <taxon>Gunneridae</taxon>
        <taxon>Pentapetalae</taxon>
        <taxon>rosids</taxon>
        <taxon>fabids</taxon>
        <taxon>Malpighiales</taxon>
        <taxon>Rhizophoraceae</taxon>
        <taxon>Rhizophora</taxon>
    </lineage>
</organism>
<dbReference type="AlphaFoldDB" id="A0A2P2QKE0"/>